<keyword evidence="4 6" id="KW-1133">Transmembrane helix</keyword>
<evidence type="ECO:0000256" key="3">
    <source>
        <dbReference type="ARBA" id="ARBA00022692"/>
    </source>
</evidence>
<comment type="subcellular location">
    <subcellularLocation>
        <location evidence="1">Cell membrane</location>
        <topology evidence="1">Multi-pass membrane protein</topology>
    </subcellularLocation>
</comment>
<keyword evidence="5 6" id="KW-0472">Membrane</keyword>
<organism evidence="7 8">
    <name type="scientific">Pseudoalteromonas marina</name>
    <dbReference type="NCBI Taxonomy" id="267375"/>
    <lineage>
        <taxon>Bacteria</taxon>
        <taxon>Pseudomonadati</taxon>
        <taxon>Pseudomonadota</taxon>
        <taxon>Gammaproteobacteria</taxon>
        <taxon>Alteromonadales</taxon>
        <taxon>Pseudoalteromonadaceae</taxon>
        <taxon>Pseudoalteromonas</taxon>
    </lineage>
</organism>
<feature type="transmembrane region" description="Helical" evidence="6">
    <location>
        <begin position="431"/>
        <end position="450"/>
    </location>
</feature>
<feature type="transmembrane region" description="Helical" evidence="6">
    <location>
        <begin position="117"/>
        <end position="137"/>
    </location>
</feature>
<evidence type="ECO:0000313" key="8">
    <source>
        <dbReference type="Proteomes" id="UP001177212"/>
    </source>
</evidence>
<evidence type="ECO:0000256" key="2">
    <source>
        <dbReference type="ARBA" id="ARBA00022475"/>
    </source>
</evidence>
<evidence type="ECO:0000256" key="5">
    <source>
        <dbReference type="ARBA" id="ARBA00023136"/>
    </source>
</evidence>
<evidence type="ECO:0000256" key="1">
    <source>
        <dbReference type="ARBA" id="ARBA00004651"/>
    </source>
</evidence>
<dbReference type="PANTHER" id="PTHR30250:SF11">
    <property type="entry name" value="O-ANTIGEN TRANSPORTER-RELATED"/>
    <property type="match status" value="1"/>
</dbReference>
<dbReference type="PANTHER" id="PTHR30250">
    <property type="entry name" value="PST FAMILY PREDICTED COLANIC ACID TRANSPORTER"/>
    <property type="match status" value="1"/>
</dbReference>
<feature type="transmembrane region" description="Helical" evidence="6">
    <location>
        <begin position="75"/>
        <end position="97"/>
    </location>
</feature>
<evidence type="ECO:0000256" key="4">
    <source>
        <dbReference type="ARBA" id="ARBA00022989"/>
    </source>
</evidence>
<evidence type="ECO:0000313" key="7">
    <source>
        <dbReference type="EMBL" id="MDP2566157.1"/>
    </source>
</evidence>
<feature type="transmembrane region" description="Helical" evidence="6">
    <location>
        <begin position="171"/>
        <end position="191"/>
    </location>
</feature>
<feature type="transmembrane region" description="Helical" evidence="6">
    <location>
        <begin position="405"/>
        <end position="425"/>
    </location>
</feature>
<reference evidence="7" key="1">
    <citation type="submission" date="2023-07" db="EMBL/GenBank/DDBJ databases">
        <title>Genome content predicts the carbon catabolic preferences of heterotrophic bacteria.</title>
        <authorList>
            <person name="Gralka M."/>
        </authorList>
    </citation>
    <scope>NUCLEOTIDE SEQUENCE</scope>
    <source>
        <strain evidence="7">4G09</strain>
    </source>
</reference>
<feature type="transmembrane region" description="Helical" evidence="6">
    <location>
        <begin position="289"/>
        <end position="313"/>
    </location>
</feature>
<comment type="caution">
    <text evidence="7">The sequence shown here is derived from an EMBL/GenBank/DDBJ whole genome shotgun (WGS) entry which is preliminary data.</text>
</comment>
<dbReference type="InterPro" id="IPR002797">
    <property type="entry name" value="Polysacc_synth"/>
</dbReference>
<dbReference type="InterPro" id="IPR050833">
    <property type="entry name" value="Poly_Biosynth_Transport"/>
</dbReference>
<gene>
    <name evidence="7" type="ORF">Q8W34_16030</name>
</gene>
<dbReference type="Pfam" id="PF01943">
    <property type="entry name" value="Polysacc_synt"/>
    <property type="match status" value="1"/>
</dbReference>
<dbReference type="RefSeq" id="WP_243530800.1">
    <property type="nucleotide sequence ID" value="NZ_JAUYVT010000017.1"/>
</dbReference>
<name>A0ABT9FH88_9GAMM</name>
<feature type="transmembrane region" description="Helical" evidence="6">
    <location>
        <begin position="319"/>
        <end position="336"/>
    </location>
</feature>
<evidence type="ECO:0000256" key="6">
    <source>
        <dbReference type="SAM" id="Phobius"/>
    </source>
</evidence>
<dbReference type="Proteomes" id="UP001177212">
    <property type="component" value="Unassembled WGS sequence"/>
</dbReference>
<proteinExistence type="predicted"/>
<keyword evidence="8" id="KW-1185">Reference proteome</keyword>
<accession>A0ABT9FH88</accession>
<feature type="transmembrane region" description="Helical" evidence="6">
    <location>
        <begin position="377"/>
        <end position="398"/>
    </location>
</feature>
<feature type="transmembrane region" description="Helical" evidence="6">
    <location>
        <begin position="7"/>
        <end position="28"/>
    </location>
</feature>
<feature type="transmembrane region" description="Helical" evidence="6">
    <location>
        <begin position="211"/>
        <end position="227"/>
    </location>
</feature>
<feature type="transmembrane region" description="Helical" evidence="6">
    <location>
        <begin position="144"/>
        <end position="165"/>
    </location>
</feature>
<dbReference type="EMBL" id="JAUYVT010000017">
    <property type="protein sequence ID" value="MDP2566157.1"/>
    <property type="molecule type" value="Genomic_DNA"/>
</dbReference>
<keyword evidence="3 6" id="KW-0812">Transmembrane</keyword>
<sequence>MNGIKQIAYFGISTLFLKVLGFALLPITTRILSQAEFGELNFLVSISAVMSLLLCLGLPDLLFKQQMNNPRHKRALFRDALLVCAIVSGVFVCLVFYCIDYLSALLPVTLNTLDIKLLAINLALSSLLSILFCYFRYYEMAKQFCILAVLQGMGQTLLTVVLLYLGHGVTGVMASGVVSSALVLCIALVLVLKPLGISFKRVSWKISYKNGLFLISIVTSSLFVYANNGAENWFIVASEGKEKLAQYYVALQFAVMTSFAFEPIRMWWFSRRFDELAKNRERYVELCTLCLDSAILLCALMLIITPSIFSLVLPQNYQLHTWLLPSLIFIVVIKHHSDLLNIGCYIHYNGAFVTVVNAVSAFAVLALLAVLVPRYNVYGVVVALCIAQLIKTSLLIVISQQLESLTFSVTRLLPSWVCFSLIYFLSITQTAYFELIQCIVFICFLIALFYKYKPAILALTQQTMRGKVYD</sequence>
<feature type="transmembrane region" description="Helical" evidence="6">
    <location>
        <begin position="40"/>
        <end position="63"/>
    </location>
</feature>
<feature type="transmembrane region" description="Helical" evidence="6">
    <location>
        <begin position="247"/>
        <end position="268"/>
    </location>
</feature>
<protein>
    <submittedName>
        <fullName evidence="7">Oligosaccharide flippase family protein</fullName>
    </submittedName>
</protein>
<keyword evidence="2" id="KW-1003">Cell membrane</keyword>
<feature type="transmembrane region" description="Helical" evidence="6">
    <location>
        <begin position="348"/>
        <end position="371"/>
    </location>
</feature>